<dbReference type="OrthoDB" id="9804312at2"/>
<evidence type="ECO:0000313" key="3">
    <source>
        <dbReference type="EMBL" id="MBA4543410.1"/>
    </source>
</evidence>
<dbReference type="GO" id="GO:0008168">
    <property type="term" value="F:methyltransferase activity"/>
    <property type="evidence" value="ECO:0007669"/>
    <property type="project" value="UniProtKB-KW"/>
</dbReference>
<feature type="domain" description="Methyltransferase" evidence="2">
    <location>
        <begin position="36"/>
        <end position="133"/>
    </location>
</feature>
<dbReference type="Proteomes" id="UP000530514">
    <property type="component" value="Unassembled WGS sequence"/>
</dbReference>
<keyword evidence="3" id="KW-0489">Methyltransferase</keyword>
<organism evidence="3 4">
    <name type="scientific">Thermoactinomyces daqus</name>
    <dbReference type="NCBI Taxonomy" id="1329516"/>
    <lineage>
        <taxon>Bacteria</taxon>
        <taxon>Bacillati</taxon>
        <taxon>Bacillota</taxon>
        <taxon>Bacilli</taxon>
        <taxon>Bacillales</taxon>
        <taxon>Thermoactinomycetaceae</taxon>
        <taxon>Thermoactinomyces</taxon>
    </lineage>
</organism>
<dbReference type="EMBL" id="JACEIP010000015">
    <property type="protein sequence ID" value="MBA4543410.1"/>
    <property type="molecule type" value="Genomic_DNA"/>
</dbReference>
<reference evidence="3 4" key="1">
    <citation type="submission" date="2020-07" db="EMBL/GenBank/DDBJ databases">
        <authorList>
            <person name="Feng H."/>
        </authorList>
    </citation>
    <scope>NUCLEOTIDE SEQUENCE [LARGE SCALE GENOMIC DNA]</scope>
    <source>
        <strain evidence="4">s-11</strain>
    </source>
</reference>
<dbReference type="PANTHER" id="PTHR43861">
    <property type="entry name" value="TRANS-ACONITATE 2-METHYLTRANSFERASE-RELATED"/>
    <property type="match status" value="1"/>
</dbReference>
<dbReference type="SUPFAM" id="SSF53335">
    <property type="entry name" value="S-adenosyl-L-methionine-dependent methyltransferases"/>
    <property type="match status" value="1"/>
</dbReference>
<dbReference type="AlphaFoldDB" id="A0A7W1XB77"/>
<comment type="caution">
    <text evidence="3">The sequence shown here is derived from an EMBL/GenBank/DDBJ whole genome shotgun (WGS) entry which is preliminary data.</text>
</comment>
<evidence type="ECO:0000256" key="1">
    <source>
        <dbReference type="ARBA" id="ARBA00022679"/>
    </source>
</evidence>
<dbReference type="Pfam" id="PF13649">
    <property type="entry name" value="Methyltransf_25"/>
    <property type="match status" value="1"/>
</dbReference>
<evidence type="ECO:0000313" key="4">
    <source>
        <dbReference type="Proteomes" id="UP000530514"/>
    </source>
</evidence>
<keyword evidence="4" id="KW-1185">Reference proteome</keyword>
<dbReference type="GO" id="GO:0032259">
    <property type="term" value="P:methylation"/>
    <property type="evidence" value="ECO:0007669"/>
    <property type="project" value="UniProtKB-KW"/>
</dbReference>
<dbReference type="InterPro" id="IPR029063">
    <property type="entry name" value="SAM-dependent_MTases_sf"/>
</dbReference>
<name>A0A7W1XB77_9BACL</name>
<accession>A0A7W1XB77</accession>
<proteinExistence type="predicted"/>
<gene>
    <name evidence="3" type="ORF">H1164_10930</name>
</gene>
<dbReference type="Gene3D" id="3.40.50.150">
    <property type="entry name" value="Vaccinia Virus protein VP39"/>
    <property type="match status" value="1"/>
</dbReference>
<evidence type="ECO:0000259" key="2">
    <source>
        <dbReference type="Pfam" id="PF13649"/>
    </source>
</evidence>
<dbReference type="CDD" id="cd02440">
    <property type="entry name" value="AdoMet_MTases"/>
    <property type="match status" value="1"/>
</dbReference>
<dbReference type="RefSeq" id="WP_033101320.1">
    <property type="nucleotide sequence ID" value="NZ_JACEIP010000015.1"/>
</dbReference>
<sequence length="256" mass="29489">MVNAYDWPDYYDWTSTGLDHDLTYYVELAQQTGGPVLELGCGTGRITLAIARAGIKVVGLDLSSAMLAKAKRKAEEMELAGMVEWIEGDMSRFQLGRCFPLIIIPYRSFLHLLTVRDQVETLKRVRVHLADEGLFAFNIFVPKIKALYETDGRYTFRGTFPVPGTGETVELHDFIEYDHFAQIANVIRYMERFDPSGLMIERIRTLFRLRYVYPSEINHLLNLCGFKILHRFGTFYRTPFDARSDELIIEAAKRVL</sequence>
<protein>
    <submittedName>
        <fullName evidence="3">Class I SAM-dependent methyltransferase</fullName>
    </submittedName>
</protein>
<dbReference type="InterPro" id="IPR041698">
    <property type="entry name" value="Methyltransf_25"/>
</dbReference>
<keyword evidence="1 3" id="KW-0808">Transferase</keyword>